<protein>
    <recommendedName>
        <fullName evidence="5">Endopeptidase S2P</fullName>
    </recommendedName>
</protein>
<dbReference type="VEuPathDB" id="FungiDB:BD410DRAFT_788348"/>
<dbReference type="OrthoDB" id="7694678at2759"/>
<gene>
    <name evidence="9" type="ORF">BD410DRAFT_788348</name>
</gene>
<feature type="transmembrane region" description="Helical" evidence="7">
    <location>
        <begin position="31"/>
        <end position="55"/>
    </location>
</feature>
<keyword evidence="3 7" id="KW-1133">Transmembrane helix</keyword>
<evidence type="ECO:0000256" key="4">
    <source>
        <dbReference type="ARBA" id="ARBA00023136"/>
    </source>
</evidence>
<proteinExistence type="predicted"/>
<evidence type="ECO:0000256" key="6">
    <source>
        <dbReference type="SAM" id="MobiDB-lite"/>
    </source>
</evidence>
<dbReference type="GO" id="GO:0031293">
    <property type="term" value="P:membrane protein intracellular domain proteolysis"/>
    <property type="evidence" value="ECO:0007669"/>
    <property type="project" value="TreeGrafter"/>
</dbReference>
<comment type="subcellular location">
    <subcellularLocation>
        <location evidence="1">Endomembrane system</location>
        <topology evidence="1">Multi-pass membrane protein</topology>
    </subcellularLocation>
</comment>
<feature type="domain" description="Peptidase M50" evidence="8">
    <location>
        <begin position="45"/>
        <end position="401"/>
    </location>
</feature>
<organism evidence="9 10">
    <name type="scientific">Rickenella mellea</name>
    <dbReference type="NCBI Taxonomy" id="50990"/>
    <lineage>
        <taxon>Eukaryota</taxon>
        <taxon>Fungi</taxon>
        <taxon>Dikarya</taxon>
        <taxon>Basidiomycota</taxon>
        <taxon>Agaricomycotina</taxon>
        <taxon>Agaricomycetes</taxon>
        <taxon>Hymenochaetales</taxon>
        <taxon>Rickenellaceae</taxon>
        <taxon>Rickenella</taxon>
    </lineage>
</organism>
<dbReference type="GO" id="GO:0012505">
    <property type="term" value="C:endomembrane system"/>
    <property type="evidence" value="ECO:0007669"/>
    <property type="project" value="UniProtKB-SubCell"/>
</dbReference>
<dbReference type="GO" id="GO:0004222">
    <property type="term" value="F:metalloendopeptidase activity"/>
    <property type="evidence" value="ECO:0007669"/>
    <property type="project" value="InterPro"/>
</dbReference>
<feature type="transmembrane region" description="Helical" evidence="7">
    <location>
        <begin position="112"/>
        <end position="131"/>
    </location>
</feature>
<dbReference type="GO" id="GO:1905897">
    <property type="term" value="P:regulation of response to endoplasmic reticulum stress"/>
    <property type="evidence" value="ECO:0007669"/>
    <property type="project" value="TreeGrafter"/>
</dbReference>
<dbReference type="AlphaFoldDB" id="A0A4Y7Q4M8"/>
<evidence type="ECO:0000256" key="5">
    <source>
        <dbReference type="ARBA" id="ARBA00032658"/>
    </source>
</evidence>
<feature type="transmembrane region" description="Helical" evidence="7">
    <location>
        <begin position="75"/>
        <end position="100"/>
    </location>
</feature>
<dbReference type="GO" id="GO:0005737">
    <property type="term" value="C:cytoplasm"/>
    <property type="evidence" value="ECO:0007669"/>
    <property type="project" value="TreeGrafter"/>
</dbReference>
<evidence type="ECO:0000256" key="7">
    <source>
        <dbReference type="SAM" id="Phobius"/>
    </source>
</evidence>
<dbReference type="PANTHER" id="PTHR13325:SF3">
    <property type="entry name" value="MEMBRANE-BOUND TRANSCRIPTION FACTOR SITE-2 PROTEASE"/>
    <property type="match status" value="1"/>
</dbReference>
<dbReference type="PRINTS" id="PR01000">
    <property type="entry name" value="SREBPS2PTASE"/>
</dbReference>
<reference evidence="9 10" key="1">
    <citation type="submission" date="2018-06" db="EMBL/GenBank/DDBJ databases">
        <title>A transcriptomic atlas of mushroom development highlights an independent origin of complex multicellularity.</title>
        <authorList>
            <consortium name="DOE Joint Genome Institute"/>
            <person name="Krizsan K."/>
            <person name="Almasi E."/>
            <person name="Merenyi Z."/>
            <person name="Sahu N."/>
            <person name="Viragh M."/>
            <person name="Koszo T."/>
            <person name="Mondo S."/>
            <person name="Kiss B."/>
            <person name="Balint B."/>
            <person name="Kues U."/>
            <person name="Barry K."/>
            <person name="Hegedus J.C."/>
            <person name="Henrissat B."/>
            <person name="Johnson J."/>
            <person name="Lipzen A."/>
            <person name="Ohm R."/>
            <person name="Nagy I."/>
            <person name="Pangilinan J."/>
            <person name="Yan J."/>
            <person name="Xiong Y."/>
            <person name="Grigoriev I.V."/>
            <person name="Hibbett D.S."/>
            <person name="Nagy L.G."/>
        </authorList>
    </citation>
    <scope>NUCLEOTIDE SEQUENCE [LARGE SCALE GENOMIC DNA]</scope>
    <source>
        <strain evidence="9 10">SZMC22713</strain>
    </source>
</reference>
<dbReference type="InterPro" id="IPR001193">
    <property type="entry name" value="MBTPS2"/>
</dbReference>
<feature type="region of interest" description="Disordered" evidence="6">
    <location>
        <begin position="1"/>
        <end position="23"/>
    </location>
</feature>
<accession>A0A4Y7Q4M8</accession>
<dbReference type="EMBL" id="ML170174">
    <property type="protein sequence ID" value="TDL22534.1"/>
    <property type="molecule type" value="Genomic_DNA"/>
</dbReference>
<evidence type="ECO:0000259" key="8">
    <source>
        <dbReference type="Pfam" id="PF02163"/>
    </source>
</evidence>
<evidence type="ECO:0000313" key="10">
    <source>
        <dbReference type="Proteomes" id="UP000294933"/>
    </source>
</evidence>
<keyword evidence="2 7" id="KW-0812">Transmembrane</keyword>
<evidence type="ECO:0000256" key="3">
    <source>
        <dbReference type="ARBA" id="ARBA00022989"/>
    </source>
</evidence>
<feature type="region of interest" description="Disordered" evidence="6">
    <location>
        <begin position="399"/>
        <end position="419"/>
    </location>
</feature>
<name>A0A4Y7Q4M8_9AGAM</name>
<dbReference type="InterPro" id="IPR008915">
    <property type="entry name" value="Peptidase_M50"/>
</dbReference>
<sequence length="456" mass="50170">MPHFSRRRLDQPNTPSPSSPARSSGFGLNPIIPGVTVPLWHLPIVIITLFVTQIVHEAGHAISAASDALPLHSLGFSLTIILPSAFTSLSPSISLLPVVARLRIISAGAWHNLIFWSIIYIASLAGVSHVWEFIGWIDVSDRGIVVLSVDQDSPLFYHLNAGTVITHLDDNAMRTGNEFDTWFSYLSESSIPLASSEGWCVDATWFEEQSSSCCTEASGLSHPPATQVSCFMPFQNNDAVSLNSAQRRHCIDPIPVLTPNHPNTPVLRCTATTDCVGVESAGLDRKSWECVRPDDMAQLLRISVEPPHWDSRRTNSSLRKTIIWSGPKWEVLAQVEVGKYQPRSPYLPLWLPDLVSLFCQYLGTISLSLYFFNLFCLPFLDGSQLLSCLLDASATEPPPENIDLESAQTPGRNRSNGIHRHGTAESYRLVRLPGTQRGFTIATAFLLCTALIGAVY</sequence>
<feature type="transmembrane region" description="Helical" evidence="7">
    <location>
        <begin position="438"/>
        <end position="455"/>
    </location>
</feature>
<keyword evidence="4 7" id="KW-0472">Membrane</keyword>
<dbReference type="Pfam" id="PF02163">
    <property type="entry name" value="Peptidase_M50"/>
    <property type="match status" value="1"/>
</dbReference>
<dbReference type="GO" id="GO:0016020">
    <property type="term" value="C:membrane"/>
    <property type="evidence" value="ECO:0007669"/>
    <property type="project" value="InterPro"/>
</dbReference>
<evidence type="ECO:0000256" key="1">
    <source>
        <dbReference type="ARBA" id="ARBA00004127"/>
    </source>
</evidence>
<evidence type="ECO:0000313" key="9">
    <source>
        <dbReference type="EMBL" id="TDL22534.1"/>
    </source>
</evidence>
<dbReference type="STRING" id="50990.A0A4Y7Q4M8"/>
<evidence type="ECO:0000256" key="2">
    <source>
        <dbReference type="ARBA" id="ARBA00022692"/>
    </source>
</evidence>
<dbReference type="Proteomes" id="UP000294933">
    <property type="component" value="Unassembled WGS sequence"/>
</dbReference>
<feature type="compositionally biased region" description="Polar residues" evidence="6">
    <location>
        <begin position="406"/>
        <end position="416"/>
    </location>
</feature>
<dbReference type="PANTHER" id="PTHR13325">
    <property type="entry name" value="PROTEASE M50 MEMBRANE-BOUND TRANSCRIPTION FACTOR SITE 2 PROTEASE"/>
    <property type="match status" value="1"/>
</dbReference>
<keyword evidence="10" id="KW-1185">Reference proteome</keyword>